<accession>A0AAV7B9R4</accession>
<dbReference type="InterPro" id="IPR055356">
    <property type="entry name" value="ZP-N"/>
</dbReference>
<keyword evidence="7" id="KW-1185">Reference proteome</keyword>
<sequence length="425" mass="45588">MITLIVLILGLAGQQCIEATLNCSSVYYRYPVDADITVDCGPSTISLTINVCPVQYAEFDPNSLALNGQQSKNSCLGILDTSFDPPIIKFVFPINDTTENACGNSITIENSVGTGFFQSFSNVQTVVISGFVNTPLITDSSLITYSTNLNYNFSCHYPLQYMLNNTQLLTSSANVAINTNNGTFISTLSMQIFSDVNFTIPLQSNGSALPLKKNVYVQVTATNLTANFNVHLDECFATPSPLVTTEPASKFSLLSGCSVTSRTNILSNGVGKTAQFMFETFRFLQHSGQPTSTIYLHCATRLCQPDTCAKLQQDCNAALTTPPSVRRRRAAKAATTDGTTESVTVSSGPIYTRDTETTAISAGQASGASEVNQLQGTLTGLIVGIIIAALLGFALAIVSLILYKTSRIRSQNEKSGVDNFTFNGK</sequence>
<feature type="signal peptide" evidence="4">
    <location>
        <begin position="1"/>
        <end position="19"/>
    </location>
</feature>
<dbReference type="AlphaFoldDB" id="A0AAV7B9R4"/>
<keyword evidence="3" id="KW-0812">Transmembrane</keyword>
<evidence type="ECO:0000256" key="1">
    <source>
        <dbReference type="ARBA" id="ARBA00022729"/>
    </source>
</evidence>
<organism evidence="6 7">
    <name type="scientific">Engystomops pustulosus</name>
    <name type="common">Tungara frog</name>
    <name type="synonym">Physalaemus pustulosus</name>
    <dbReference type="NCBI Taxonomy" id="76066"/>
    <lineage>
        <taxon>Eukaryota</taxon>
        <taxon>Metazoa</taxon>
        <taxon>Chordata</taxon>
        <taxon>Craniata</taxon>
        <taxon>Vertebrata</taxon>
        <taxon>Euteleostomi</taxon>
        <taxon>Amphibia</taxon>
        <taxon>Batrachia</taxon>
        <taxon>Anura</taxon>
        <taxon>Neobatrachia</taxon>
        <taxon>Hyloidea</taxon>
        <taxon>Leptodactylidae</taxon>
        <taxon>Leiuperinae</taxon>
        <taxon>Engystomops</taxon>
    </lineage>
</organism>
<proteinExistence type="predicted"/>
<evidence type="ECO:0000256" key="4">
    <source>
        <dbReference type="SAM" id="SignalP"/>
    </source>
</evidence>
<dbReference type="PANTHER" id="PTHR14002">
    <property type="entry name" value="ENDOGLIN/TGF-BETA RECEPTOR TYPE III"/>
    <property type="match status" value="1"/>
</dbReference>
<keyword evidence="2" id="KW-1015">Disulfide bond</keyword>
<dbReference type="Gene3D" id="2.60.40.3210">
    <property type="entry name" value="Zona pellucida, ZP-N domain"/>
    <property type="match status" value="1"/>
</dbReference>
<dbReference type="InterPro" id="IPR001507">
    <property type="entry name" value="ZP_dom"/>
</dbReference>
<keyword evidence="3" id="KW-1133">Transmembrane helix</keyword>
<dbReference type="InterPro" id="IPR042235">
    <property type="entry name" value="ZP-C_dom"/>
</dbReference>
<feature type="chain" id="PRO_5043574526" description="ZP domain-containing protein" evidence="4">
    <location>
        <begin position="20"/>
        <end position="425"/>
    </location>
</feature>
<dbReference type="EMBL" id="WNYA01000006">
    <property type="protein sequence ID" value="KAG8569284.1"/>
    <property type="molecule type" value="Genomic_DNA"/>
</dbReference>
<dbReference type="Gene3D" id="2.60.40.4100">
    <property type="entry name" value="Zona pellucida, ZP-C domain"/>
    <property type="match status" value="1"/>
</dbReference>
<reference evidence="6" key="1">
    <citation type="thesis" date="2020" institute="ProQuest LLC" country="789 East Eisenhower Parkway, Ann Arbor, MI, USA">
        <title>Comparative Genomics and Chromosome Evolution.</title>
        <authorList>
            <person name="Mudd A.B."/>
        </authorList>
    </citation>
    <scope>NUCLEOTIDE SEQUENCE</scope>
    <source>
        <strain evidence="6">237g6f4</strain>
        <tissue evidence="6">Blood</tissue>
    </source>
</reference>
<dbReference type="Proteomes" id="UP000824782">
    <property type="component" value="Unassembled WGS sequence"/>
</dbReference>
<keyword evidence="3" id="KW-0472">Membrane</keyword>
<evidence type="ECO:0000256" key="2">
    <source>
        <dbReference type="ARBA" id="ARBA00023157"/>
    </source>
</evidence>
<dbReference type="PROSITE" id="PS51034">
    <property type="entry name" value="ZP_2"/>
    <property type="match status" value="1"/>
</dbReference>
<dbReference type="Pfam" id="PF00100">
    <property type="entry name" value="Zona_pellucida"/>
    <property type="match status" value="1"/>
</dbReference>
<dbReference type="Pfam" id="PF23344">
    <property type="entry name" value="ZP-N"/>
    <property type="match status" value="1"/>
</dbReference>
<name>A0AAV7B9R4_ENGPU</name>
<keyword evidence="1 4" id="KW-0732">Signal</keyword>
<dbReference type="InterPro" id="IPR055355">
    <property type="entry name" value="ZP-C"/>
</dbReference>
<evidence type="ECO:0000259" key="5">
    <source>
        <dbReference type="PROSITE" id="PS51034"/>
    </source>
</evidence>
<protein>
    <recommendedName>
        <fullName evidence="5">ZP domain-containing protein</fullName>
    </recommendedName>
</protein>
<dbReference type="PANTHER" id="PTHR14002:SF14">
    <property type="entry name" value="SI:DKEY-103G5.3"/>
    <property type="match status" value="1"/>
</dbReference>
<feature type="domain" description="ZP" evidence="5">
    <location>
        <begin position="39"/>
        <end position="322"/>
    </location>
</feature>
<comment type="caution">
    <text evidence="6">The sequence shown here is derived from an EMBL/GenBank/DDBJ whole genome shotgun (WGS) entry which is preliminary data.</text>
</comment>
<dbReference type="SMART" id="SM00241">
    <property type="entry name" value="ZP"/>
    <property type="match status" value="1"/>
</dbReference>
<feature type="transmembrane region" description="Helical" evidence="3">
    <location>
        <begin position="378"/>
        <end position="403"/>
    </location>
</feature>
<gene>
    <name evidence="6" type="ORF">GDO81_014342</name>
</gene>
<evidence type="ECO:0000256" key="3">
    <source>
        <dbReference type="SAM" id="Phobius"/>
    </source>
</evidence>
<evidence type="ECO:0000313" key="6">
    <source>
        <dbReference type="EMBL" id="KAG8569284.1"/>
    </source>
</evidence>
<evidence type="ECO:0000313" key="7">
    <source>
        <dbReference type="Proteomes" id="UP000824782"/>
    </source>
</evidence>